<evidence type="ECO:0000313" key="3">
    <source>
        <dbReference type="Proteomes" id="UP000306584"/>
    </source>
</evidence>
<dbReference type="AlphaFoldDB" id="A0A4S9L8K8"/>
<dbReference type="Proteomes" id="UP000306584">
    <property type="component" value="Unassembled WGS sequence"/>
</dbReference>
<comment type="caution">
    <text evidence="2">The sequence shown here is derived from an EMBL/GenBank/DDBJ whole genome shotgun (WGS) entry which is preliminary data.</text>
</comment>
<feature type="compositionally biased region" description="Basic and acidic residues" evidence="1">
    <location>
        <begin position="237"/>
        <end position="249"/>
    </location>
</feature>
<accession>A0A4S9L8K8</accession>
<evidence type="ECO:0000256" key="1">
    <source>
        <dbReference type="SAM" id="MobiDB-lite"/>
    </source>
</evidence>
<feature type="region of interest" description="Disordered" evidence="1">
    <location>
        <begin position="203"/>
        <end position="249"/>
    </location>
</feature>
<dbReference type="EMBL" id="QZBD01000191">
    <property type="protein sequence ID" value="THY25042.1"/>
    <property type="molecule type" value="Genomic_DNA"/>
</dbReference>
<sequence>MRPHCRRRATKLDAWTMDIFLDFRESVFRSATKIICILFCNSIIYTMASTTPYPPSRSHPSTRISSEDALSSLSTFIASSESTPWLHPDARITPDEIKYSTNGGPQGGIIMHHLRRIEKGLNGEILAPEPDDIFGLPEGDDANLESLSAGYQTSLDGGLKKGALKKFEDEGEDPETYARNQEILEGDVGERDTSHAFASYDADAMDVDDDAYAGTGGLSKAEREARKEAKKNKKKAIAREKAEKGRAED</sequence>
<gene>
    <name evidence="2" type="ORF">D6D01_05222</name>
</gene>
<evidence type="ECO:0000313" key="2">
    <source>
        <dbReference type="EMBL" id="THY25042.1"/>
    </source>
</evidence>
<organism evidence="2 3">
    <name type="scientific">Aureobasidium pullulans</name>
    <name type="common">Black yeast</name>
    <name type="synonym">Pullularia pullulans</name>
    <dbReference type="NCBI Taxonomy" id="5580"/>
    <lineage>
        <taxon>Eukaryota</taxon>
        <taxon>Fungi</taxon>
        <taxon>Dikarya</taxon>
        <taxon>Ascomycota</taxon>
        <taxon>Pezizomycotina</taxon>
        <taxon>Dothideomycetes</taxon>
        <taxon>Dothideomycetidae</taxon>
        <taxon>Dothideales</taxon>
        <taxon>Saccotheciaceae</taxon>
        <taxon>Aureobasidium</taxon>
    </lineage>
</organism>
<proteinExistence type="predicted"/>
<protein>
    <submittedName>
        <fullName evidence="2">Uncharacterized protein</fullName>
    </submittedName>
</protein>
<name>A0A4S9L8K8_AURPU</name>
<reference evidence="2 3" key="1">
    <citation type="submission" date="2018-10" db="EMBL/GenBank/DDBJ databases">
        <title>Fifty Aureobasidium pullulans genomes reveal a recombining polyextremotolerant generalist.</title>
        <authorList>
            <person name="Gostincar C."/>
            <person name="Turk M."/>
            <person name="Zajc J."/>
            <person name="Gunde-Cimerman N."/>
        </authorList>
    </citation>
    <scope>NUCLEOTIDE SEQUENCE [LARGE SCALE GENOMIC DNA]</scope>
    <source>
        <strain evidence="2 3">EXF-6604</strain>
    </source>
</reference>